<dbReference type="EMBL" id="KK915207">
    <property type="protein sequence ID" value="KDP23803.1"/>
    <property type="molecule type" value="Genomic_DNA"/>
</dbReference>
<feature type="repeat" description="PPR" evidence="2">
    <location>
        <begin position="78"/>
        <end position="112"/>
    </location>
</feature>
<dbReference type="GO" id="GO:0009451">
    <property type="term" value="P:RNA modification"/>
    <property type="evidence" value="ECO:0007669"/>
    <property type="project" value="InterPro"/>
</dbReference>
<proteinExistence type="predicted"/>
<feature type="repeat" description="PPR" evidence="2">
    <location>
        <begin position="179"/>
        <end position="209"/>
    </location>
</feature>
<dbReference type="FunFam" id="1.25.40.10:FF:000348">
    <property type="entry name" value="Pentatricopeptide repeat-containing protein chloroplastic"/>
    <property type="match status" value="1"/>
</dbReference>
<dbReference type="PANTHER" id="PTHR47926:SF416">
    <property type="entry name" value="(WILD MALAYSIAN BANANA) HYPOTHETICAL PROTEIN"/>
    <property type="match status" value="1"/>
</dbReference>
<dbReference type="InterPro" id="IPR002885">
    <property type="entry name" value="PPR_rpt"/>
</dbReference>
<reference evidence="3 4" key="1">
    <citation type="journal article" date="2014" name="PLoS ONE">
        <title>Global Analysis of Gene Expression Profiles in Physic Nut (Jatropha curcas L.) Seedlings Exposed to Salt Stress.</title>
        <authorList>
            <person name="Zhang L."/>
            <person name="Zhang C."/>
            <person name="Wu P."/>
            <person name="Chen Y."/>
            <person name="Li M."/>
            <person name="Jiang H."/>
            <person name="Wu G."/>
        </authorList>
    </citation>
    <scope>NUCLEOTIDE SEQUENCE [LARGE SCALE GENOMIC DNA]</scope>
    <source>
        <strain evidence="4">cv. GZQX0401</strain>
        <tissue evidence="3">Young leaves</tissue>
    </source>
</reference>
<sequence length="494" mass="54948">MLASISASIYVKATKKSVFLLDRCLAFSQIKQIQSHLTVSGTLKDPYAAAKIISFCAVSRAGNLSHAYQLFLRLQFRSTFIWNTMIRAFAEATEPSRAIALYKHMLRSNFLPNNYTFSFLFKACTDLNDFFLALACHGQAIKLGWESYDFVQNGLIHLFATFGFMDHARQLFDVSSNRDVITWTALINGFLKSGQVTVARGLFDKMPEKNSVSWSAMITGYVRVGLFKEALALFNAMQISGFRPNHAGIVGAITACAFLGDLYEGRWIHAYITKNRIELDRILGSALIDMYAKSGRIDLAFCIFDQLPKRDVYVYTCLISGLANHGESAAAIELFERMQNEGVVPNDVTFVSVLNACSRMGLMDEGLRIFENMSKIYGIEPQVQHYGCLVDILGKAGKLEEAKKVVREMPMEPDSYVLGALLNACRVHGDVELGKETVDNLVRLNLDHGGVHVLLSNMYASANKWGDVARVRKGMEDKKVRKVPGCSLIEADGG</sequence>
<name>A0A067JLY3_JATCU</name>
<dbReference type="PANTHER" id="PTHR47926">
    <property type="entry name" value="PENTATRICOPEPTIDE REPEAT-CONTAINING PROTEIN"/>
    <property type="match status" value="1"/>
</dbReference>
<dbReference type="OrthoDB" id="185373at2759"/>
<dbReference type="Pfam" id="PF12854">
    <property type="entry name" value="PPR_1"/>
    <property type="match status" value="1"/>
</dbReference>
<feature type="repeat" description="PPR" evidence="2">
    <location>
        <begin position="346"/>
        <end position="381"/>
    </location>
</feature>
<dbReference type="InterPro" id="IPR046960">
    <property type="entry name" value="PPR_At4g14850-like_plant"/>
</dbReference>
<dbReference type="PROSITE" id="PS51375">
    <property type="entry name" value="PPR"/>
    <property type="match status" value="5"/>
</dbReference>
<keyword evidence="4" id="KW-1185">Reference proteome</keyword>
<accession>A0A067JLY3</accession>
<feature type="repeat" description="PPR" evidence="2">
    <location>
        <begin position="311"/>
        <end position="345"/>
    </location>
</feature>
<dbReference type="Pfam" id="PF13041">
    <property type="entry name" value="PPR_2"/>
    <property type="match status" value="3"/>
</dbReference>
<evidence type="ECO:0008006" key="5">
    <source>
        <dbReference type="Google" id="ProtNLM"/>
    </source>
</evidence>
<feature type="repeat" description="PPR" evidence="2">
    <location>
        <begin position="210"/>
        <end position="244"/>
    </location>
</feature>
<evidence type="ECO:0000256" key="1">
    <source>
        <dbReference type="ARBA" id="ARBA00022737"/>
    </source>
</evidence>
<dbReference type="GO" id="GO:0003723">
    <property type="term" value="F:RNA binding"/>
    <property type="evidence" value="ECO:0007669"/>
    <property type="project" value="InterPro"/>
</dbReference>
<dbReference type="InterPro" id="IPR011990">
    <property type="entry name" value="TPR-like_helical_dom_sf"/>
</dbReference>
<keyword evidence="1" id="KW-0677">Repeat</keyword>
<evidence type="ECO:0000313" key="4">
    <source>
        <dbReference type="Proteomes" id="UP000027138"/>
    </source>
</evidence>
<dbReference type="Proteomes" id="UP000027138">
    <property type="component" value="Unassembled WGS sequence"/>
</dbReference>
<protein>
    <recommendedName>
        <fullName evidence="5">Pentacotripeptide-repeat region of PRORP domain-containing protein</fullName>
    </recommendedName>
</protein>
<dbReference type="InterPro" id="IPR046848">
    <property type="entry name" value="E_motif"/>
</dbReference>
<gene>
    <name evidence="3" type="ORF">JCGZ_00135</name>
</gene>
<dbReference type="NCBIfam" id="TIGR00756">
    <property type="entry name" value="PPR"/>
    <property type="match status" value="7"/>
</dbReference>
<evidence type="ECO:0000313" key="3">
    <source>
        <dbReference type="EMBL" id="KDP23803.1"/>
    </source>
</evidence>
<dbReference type="FunFam" id="1.25.40.10:FF:000184">
    <property type="entry name" value="Pentatricopeptide repeat-containing protein, chloroplastic"/>
    <property type="match status" value="1"/>
</dbReference>
<organism evidence="3 4">
    <name type="scientific">Jatropha curcas</name>
    <name type="common">Barbados nut</name>
    <dbReference type="NCBI Taxonomy" id="180498"/>
    <lineage>
        <taxon>Eukaryota</taxon>
        <taxon>Viridiplantae</taxon>
        <taxon>Streptophyta</taxon>
        <taxon>Embryophyta</taxon>
        <taxon>Tracheophyta</taxon>
        <taxon>Spermatophyta</taxon>
        <taxon>Magnoliopsida</taxon>
        <taxon>eudicotyledons</taxon>
        <taxon>Gunneridae</taxon>
        <taxon>Pentapetalae</taxon>
        <taxon>rosids</taxon>
        <taxon>fabids</taxon>
        <taxon>Malpighiales</taxon>
        <taxon>Euphorbiaceae</taxon>
        <taxon>Crotonoideae</taxon>
        <taxon>Jatropheae</taxon>
        <taxon>Jatropha</taxon>
    </lineage>
</organism>
<dbReference type="AlphaFoldDB" id="A0A067JLY3"/>
<dbReference type="Gene3D" id="1.25.40.10">
    <property type="entry name" value="Tetratricopeptide repeat domain"/>
    <property type="match status" value="4"/>
</dbReference>
<dbReference type="Pfam" id="PF20431">
    <property type="entry name" value="E_motif"/>
    <property type="match status" value="1"/>
</dbReference>
<evidence type="ECO:0000256" key="2">
    <source>
        <dbReference type="PROSITE-ProRule" id="PRU00708"/>
    </source>
</evidence>